<dbReference type="GeneID" id="101852576"/>
<dbReference type="SFLD" id="SFLDS00019">
    <property type="entry name" value="Glutathione_Transferase_(cytos"/>
    <property type="match status" value="1"/>
</dbReference>
<feature type="domain" description="Thioredoxin-like fold" evidence="4">
    <location>
        <begin position="59"/>
        <end position="150"/>
    </location>
</feature>
<gene>
    <name evidence="6" type="primary">LOC101852576</name>
</gene>
<name>A0ABM0K5Y0_APLCA</name>
<dbReference type="InterPro" id="IPR040079">
    <property type="entry name" value="Glutathione_S-Trfase"/>
</dbReference>
<dbReference type="CDD" id="cd03193">
    <property type="entry name" value="GST_C_Metaxin"/>
    <property type="match status" value="1"/>
</dbReference>
<dbReference type="InterPro" id="IPR036282">
    <property type="entry name" value="Glutathione-S-Trfase_C_sf"/>
</dbReference>
<evidence type="ECO:0000256" key="1">
    <source>
        <dbReference type="ARBA" id="ARBA00006475"/>
    </source>
</evidence>
<dbReference type="PANTHER" id="PTHR12289">
    <property type="entry name" value="METAXIN RELATED"/>
    <property type="match status" value="1"/>
</dbReference>
<dbReference type="Gene3D" id="1.20.1050.10">
    <property type="match status" value="1"/>
</dbReference>
<evidence type="ECO:0000259" key="4">
    <source>
        <dbReference type="Pfam" id="PF17172"/>
    </source>
</evidence>
<evidence type="ECO:0000313" key="6">
    <source>
        <dbReference type="RefSeq" id="XP_005109494.2"/>
    </source>
</evidence>
<dbReference type="Pfam" id="PF17172">
    <property type="entry name" value="GST_N_4"/>
    <property type="match status" value="1"/>
</dbReference>
<reference evidence="6" key="1">
    <citation type="submission" date="2025-08" db="UniProtKB">
        <authorList>
            <consortium name="RefSeq"/>
        </authorList>
    </citation>
    <scope>IDENTIFICATION</scope>
</reference>
<dbReference type="SUPFAM" id="SSF47616">
    <property type="entry name" value="GST C-terminal domain-like"/>
    <property type="match status" value="1"/>
</dbReference>
<dbReference type="SUPFAM" id="SSF52833">
    <property type="entry name" value="Thioredoxin-like"/>
    <property type="match status" value="1"/>
</dbReference>
<dbReference type="PANTHER" id="PTHR12289:SF41">
    <property type="entry name" value="FAILED AXON CONNECTIONS-RELATED"/>
    <property type="match status" value="1"/>
</dbReference>
<dbReference type="SFLD" id="SFLDG01180">
    <property type="entry name" value="SUF1"/>
    <property type="match status" value="1"/>
</dbReference>
<dbReference type="InterPro" id="IPR036249">
    <property type="entry name" value="Thioredoxin-like_sf"/>
</dbReference>
<feature type="region of interest" description="Disordered" evidence="2">
    <location>
        <begin position="281"/>
        <end position="340"/>
    </location>
</feature>
<dbReference type="InterPro" id="IPR026928">
    <property type="entry name" value="FAX/IsoI-like"/>
</dbReference>
<accession>A0ABM0K5Y0</accession>
<feature type="compositionally biased region" description="Basic and acidic residues" evidence="2">
    <location>
        <begin position="281"/>
        <end position="296"/>
    </location>
</feature>
<dbReference type="InterPro" id="IPR050931">
    <property type="entry name" value="Mito_Protein_Transport_Metaxin"/>
</dbReference>
<proteinExistence type="inferred from homology"/>
<protein>
    <submittedName>
        <fullName evidence="6">Failed axon connections homolog</fullName>
    </submittedName>
</protein>
<comment type="similarity">
    <text evidence="1">Belongs to the FAX family.</text>
</comment>
<dbReference type="RefSeq" id="XP_005109494.2">
    <property type="nucleotide sequence ID" value="XM_005109437.2"/>
</dbReference>
<evidence type="ECO:0000256" key="2">
    <source>
        <dbReference type="SAM" id="MobiDB-lite"/>
    </source>
</evidence>
<dbReference type="SFLD" id="SFLDG01200">
    <property type="entry name" value="SUF1.1"/>
    <property type="match status" value="1"/>
</dbReference>
<sequence length="340" mass="38072">MLSFLQLAACGVVAVVVWLVVARRSKKPSLDSYKLPDPPTDTVILHQFGPAPAVPSVSPFVIKLETYLRAAGIPYVNKFDRKLGPKGKIPWIQYNEHVMSDSQFCVEFLNQQFSVNLSRRLSPQEAALGQVVRRTAEEFIYWAIVWYRLCGDPSSTLYRQLGLPAPFIWYLRHESARRVAVHGIGRHSHDEVTKLTRDDLRALSVILGNKNFLFGNSKEEVTEVDCALFGQLCELLWGTPLCPVAAEAREKFPNLEQFCLKMKEAFWPDWEERLLGAKTKADAHKNGTAKSEEGKKSSPPLQHADSSIDDVTPIGPMSSDFTESEVLRSRAAKINGTNSS</sequence>
<dbReference type="InterPro" id="IPR033468">
    <property type="entry name" value="Metaxin_GST"/>
</dbReference>
<feature type="domain" description="Metaxin glutathione S-transferase" evidence="3">
    <location>
        <begin position="197"/>
        <end position="262"/>
    </location>
</feature>
<evidence type="ECO:0000313" key="5">
    <source>
        <dbReference type="Proteomes" id="UP000694888"/>
    </source>
</evidence>
<dbReference type="Gene3D" id="3.40.30.10">
    <property type="entry name" value="Glutaredoxin"/>
    <property type="match status" value="1"/>
</dbReference>
<dbReference type="Pfam" id="PF17171">
    <property type="entry name" value="GST_C_6"/>
    <property type="match status" value="1"/>
</dbReference>
<keyword evidence="5" id="KW-1185">Reference proteome</keyword>
<dbReference type="InterPro" id="IPR012336">
    <property type="entry name" value="Thioredoxin-like_fold"/>
</dbReference>
<evidence type="ECO:0000259" key="3">
    <source>
        <dbReference type="Pfam" id="PF17171"/>
    </source>
</evidence>
<organism evidence="5 6">
    <name type="scientific">Aplysia californica</name>
    <name type="common">California sea hare</name>
    <dbReference type="NCBI Taxonomy" id="6500"/>
    <lineage>
        <taxon>Eukaryota</taxon>
        <taxon>Metazoa</taxon>
        <taxon>Spiralia</taxon>
        <taxon>Lophotrochozoa</taxon>
        <taxon>Mollusca</taxon>
        <taxon>Gastropoda</taxon>
        <taxon>Heterobranchia</taxon>
        <taxon>Euthyneura</taxon>
        <taxon>Tectipleura</taxon>
        <taxon>Aplysiida</taxon>
        <taxon>Aplysioidea</taxon>
        <taxon>Aplysiidae</taxon>
        <taxon>Aplysia</taxon>
    </lineage>
</organism>
<dbReference type="Proteomes" id="UP000694888">
    <property type="component" value="Unplaced"/>
</dbReference>